<evidence type="ECO:0000313" key="2">
    <source>
        <dbReference type="EMBL" id="PZX20111.1"/>
    </source>
</evidence>
<evidence type="ECO:0000313" key="3">
    <source>
        <dbReference type="Proteomes" id="UP000249239"/>
    </source>
</evidence>
<organism evidence="2 3">
    <name type="scientific">Breznakibacter xylanolyticus</name>
    <dbReference type="NCBI Taxonomy" id="990"/>
    <lineage>
        <taxon>Bacteria</taxon>
        <taxon>Pseudomonadati</taxon>
        <taxon>Bacteroidota</taxon>
        <taxon>Bacteroidia</taxon>
        <taxon>Marinilabiliales</taxon>
        <taxon>Marinilabiliaceae</taxon>
        <taxon>Breznakibacter</taxon>
    </lineage>
</organism>
<keyword evidence="1" id="KW-0812">Transmembrane</keyword>
<name>A0A2W7NI46_9BACT</name>
<dbReference type="EMBL" id="QKZK01000003">
    <property type="protein sequence ID" value="PZX20111.1"/>
    <property type="molecule type" value="Genomic_DNA"/>
</dbReference>
<reference evidence="2 3" key="1">
    <citation type="submission" date="2018-06" db="EMBL/GenBank/DDBJ databases">
        <title>Genomic Encyclopedia of Archaeal and Bacterial Type Strains, Phase II (KMG-II): from individual species to whole genera.</title>
        <authorList>
            <person name="Goeker M."/>
        </authorList>
    </citation>
    <scope>NUCLEOTIDE SEQUENCE [LARGE SCALE GENOMIC DNA]</scope>
    <source>
        <strain evidence="2 3">DSM 6779</strain>
    </source>
</reference>
<proteinExistence type="predicted"/>
<comment type="caution">
    <text evidence="2">The sequence shown here is derived from an EMBL/GenBank/DDBJ whole genome shotgun (WGS) entry which is preliminary data.</text>
</comment>
<dbReference type="Proteomes" id="UP000249239">
    <property type="component" value="Unassembled WGS sequence"/>
</dbReference>
<accession>A0A2W7NI46</accession>
<protein>
    <submittedName>
        <fullName evidence="2">Uncharacterized protein</fullName>
    </submittedName>
</protein>
<keyword evidence="3" id="KW-1185">Reference proteome</keyword>
<feature type="transmembrane region" description="Helical" evidence="1">
    <location>
        <begin position="164"/>
        <end position="185"/>
    </location>
</feature>
<keyword evidence="1" id="KW-0472">Membrane</keyword>
<feature type="transmembrane region" description="Helical" evidence="1">
    <location>
        <begin position="21"/>
        <end position="42"/>
    </location>
</feature>
<gene>
    <name evidence="2" type="ORF">LX69_00564</name>
</gene>
<sequence>MKSNNKVYIKILDNRIGRFILKFYFFLIIPLYFLTPVLLVYLNEPKPFFFKGKVTKQYDDVAYLNGRKGKRKDEKCITLELNDSINFILLQYSARNILKNNKILNDTVFIQYKILPRYRHELSDLIETLTFEKENEDYIKNRMPYFSIKLLATKDRVLVNESKGVILIVFLLFFISITWFLLGVINDIKRIWLSVPEKRSINGLGISKPSQNNHGKIIKNFSSCPACGMRLKDSDIECPDCGLNFN</sequence>
<evidence type="ECO:0000256" key="1">
    <source>
        <dbReference type="SAM" id="Phobius"/>
    </source>
</evidence>
<dbReference type="RefSeq" id="WP_111444286.1">
    <property type="nucleotide sequence ID" value="NZ_QKZK01000003.1"/>
</dbReference>
<dbReference type="AlphaFoldDB" id="A0A2W7NI46"/>
<keyword evidence="1" id="KW-1133">Transmembrane helix</keyword>